<evidence type="ECO:0000256" key="2">
    <source>
        <dbReference type="ARBA" id="ARBA00004496"/>
    </source>
</evidence>
<sequence>PLVEVVLVGQRDKIEAELEKHSCDLAIVDASEVIDFSDYPIEAVRRKRDSSIVVGVNLVKKGEADAFVSAGSTGAVMAAATLFLKRIKGIERPALGFLFVLPWHSVLLIDVGANADCKPSQLVQFAQMGSVYMEKVFGVERPRIGLLSIGEEETKGNQLVRETHGLLKNSGLNFVGNVEGTDISRSTSDVIVTDGFTGNVLLKTGEGLGEMIVQSLKQTITQRPHLKVIALMLKHSLRNAIQSLDYSEHGGVPLLGVNGNVIIAHGHSEAKAIK</sequence>
<gene>
    <name evidence="11" type="ORF">S06H3_34591</name>
</gene>
<evidence type="ECO:0000256" key="7">
    <source>
        <dbReference type="ARBA" id="ARBA00023209"/>
    </source>
</evidence>
<evidence type="ECO:0000256" key="3">
    <source>
        <dbReference type="ARBA" id="ARBA00022490"/>
    </source>
</evidence>
<dbReference type="PANTHER" id="PTHR30100:SF1">
    <property type="entry name" value="PHOSPHATE ACYLTRANSFERASE"/>
    <property type="match status" value="1"/>
</dbReference>
<reference evidence="11" key="1">
    <citation type="journal article" date="2014" name="Front. Microbiol.">
        <title>High frequency of phylogenetically diverse reductive dehalogenase-homologous genes in deep subseafloor sedimentary metagenomes.</title>
        <authorList>
            <person name="Kawai M."/>
            <person name="Futagami T."/>
            <person name="Toyoda A."/>
            <person name="Takaki Y."/>
            <person name="Nishi S."/>
            <person name="Hori S."/>
            <person name="Arai W."/>
            <person name="Tsubouchi T."/>
            <person name="Morono Y."/>
            <person name="Uchiyama I."/>
            <person name="Ito T."/>
            <person name="Fujiyama A."/>
            <person name="Inagaki F."/>
            <person name="Takami H."/>
        </authorList>
    </citation>
    <scope>NUCLEOTIDE SEQUENCE</scope>
    <source>
        <strain evidence="11">Expedition CK06-06</strain>
    </source>
</reference>
<dbReference type="GO" id="GO:0043811">
    <property type="term" value="F:phosphate:acyl-[acyl carrier protein] acyltransferase activity"/>
    <property type="evidence" value="ECO:0007669"/>
    <property type="project" value="UniProtKB-EC"/>
</dbReference>
<comment type="catalytic activity">
    <reaction evidence="1">
        <text>a fatty acyl-[ACP] + phosphate = an acyl phosphate + holo-[ACP]</text>
        <dbReference type="Rhea" id="RHEA:42292"/>
        <dbReference type="Rhea" id="RHEA-COMP:9685"/>
        <dbReference type="Rhea" id="RHEA-COMP:14125"/>
        <dbReference type="ChEBI" id="CHEBI:43474"/>
        <dbReference type="ChEBI" id="CHEBI:59918"/>
        <dbReference type="ChEBI" id="CHEBI:64479"/>
        <dbReference type="ChEBI" id="CHEBI:138651"/>
        <dbReference type="EC" id="2.3.1.274"/>
    </reaction>
</comment>
<dbReference type="SUPFAM" id="SSF53659">
    <property type="entry name" value="Isocitrate/Isopropylmalate dehydrogenase-like"/>
    <property type="match status" value="1"/>
</dbReference>
<organism evidence="11">
    <name type="scientific">marine sediment metagenome</name>
    <dbReference type="NCBI Taxonomy" id="412755"/>
    <lineage>
        <taxon>unclassified sequences</taxon>
        <taxon>metagenomes</taxon>
        <taxon>ecological metagenomes</taxon>
    </lineage>
</organism>
<feature type="non-terminal residue" evidence="11">
    <location>
        <position position="274"/>
    </location>
</feature>
<protein>
    <recommendedName>
        <fullName evidence="9">phosphate acyltransferase</fullName>
        <ecNumber evidence="9">2.3.1.274</ecNumber>
    </recommendedName>
</protein>
<dbReference type="PANTHER" id="PTHR30100">
    <property type="entry name" value="FATTY ACID/PHOSPHOLIPID SYNTHESIS PROTEIN PLSX"/>
    <property type="match status" value="1"/>
</dbReference>
<dbReference type="InterPro" id="IPR003664">
    <property type="entry name" value="FA_synthesis"/>
</dbReference>
<dbReference type="GO" id="GO:0008654">
    <property type="term" value="P:phospholipid biosynthetic process"/>
    <property type="evidence" value="ECO:0007669"/>
    <property type="project" value="UniProtKB-KW"/>
</dbReference>
<evidence type="ECO:0000256" key="8">
    <source>
        <dbReference type="ARBA" id="ARBA00023264"/>
    </source>
</evidence>
<evidence type="ECO:0000256" key="9">
    <source>
        <dbReference type="ARBA" id="ARBA00024069"/>
    </source>
</evidence>
<evidence type="ECO:0000256" key="5">
    <source>
        <dbReference type="ARBA" id="ARBA00022679"/>
    </source>
</evidence>
<comment type="subunit">
    <text evidence="10">Homodimer. Probably interacts with PlsY.</text>
</comment>
<dbReference type="GO" id="GO:0005737">
    <property type="term" value="C:cytoplasm"/>
    <property type="evidence" value="ECO:0007669"/>
    <property type="project" value="UniProtKB-SubCell"/>
</dbReference>
<evidence type="ECO:0000313" key="11">
    <source>
        <dbReference type="EMBL" id="GAI30912.1"/>
    </source>
</evidence>
<dbReference type="EC" id="2.3.1.274" evidence="9"/>
<dbReference type="GO" id="GO:0006633">
    <property type="term" value="P:fatty acid biosynthetic process"/>
    <property type="evidence" value="ECO:0007669"/>
    <property type="project" value="InterPro"/>
</dbReference>
<comment type="subcellular location">
    <subcellularLocation>
        <location evidence="2">Cytoplasm</location>
    </subcellularLocation>
</comment>
<evidence type="ECO:0000256" key="6">
    <source>
        <dbReference type="ARBA" id="ARBA00023098"/>
    </source>
</evidence>
<keyword evidence="8" id="KW-1208">Phospholipid metabolism</keyword>
<keyword evidence="3" id="KW-0963">Cytoplasm</keyword>
<dbReference type="NCBIfam" id="TIGR00182">
    <property type="entry name" value="plsX"/>
    <property type="match status" value="1"/>
</dbReference>
<dbReference type="AlphaFoldDB" id="X1MGX8"/>
<dbReference type="InterPro" id="IPR012281">
    <property type="entry name" value="Phospholipid_synth_PlsX-like"/>
</dbReference>
<comment type="caution">
    <text evidence="11">The sequence shown here is derived from an EMBL/GenBank/DDBJ whole genome shotgun (WGS) entry which is preliminary data.</text>
</comment>
<evidence type="ECO:0000256" key="1">
    <source>
        <dbReference type="ARBA" id="ARBA00001232"/>
    </source>
</evidence>
<keyword evidence="6" id="KW-0443">Lipid metabolism</keyword>
<keyword evidence="7" id="KW-0594">Phospholipid biosynthesis</keyword>
<keyword evidence="4" id="KW-0444">Lipid biosynthesis</keyword>
<keyword evidence="5" id="KW-0808">Transferase</keyword>
<feature type="non-terminal residue" evidence="11">
    <location>
        <position position="1"/>
    </location>
</feature>
<accession>X1MGX8</accession>
<evidence type="ECO:0000256" key="4">
    <source>
        <dbReference type="ARBA" id="ARBA00022516"/>
    </source>
</evidence>
<proteinExistence type="inferred from homology"/>
<dbReference type="EMBL" id="BARV01020778">
    <property type="protein sequence ID" value="GAI30912.1"/>
    <property type="molecule type" value="Genomic_DNA"/>
</dbReference>
<name>X1MGX8_9ZZZZ</name>
<dbReference type="HAMAP" id="MF_00019">
    <property type="entry name" value="PlsX"/>
    <property type="match status" value="1"/>
</dbReference>
<dbReference type="Gene3D" id="3.40.718.10">
    <property type="entry name" value="Isopropylmalate Dehydrogenase"/>
    <property type="match status" value="1"/>
</dbReference>
<evidence type="ECO:0000256" key="10">
    <source>
        <dbReference type="ARBA" id="ARBA00046608"/>
    </source>
</evidence>
<dbReference type="Pfam" id="PF02504">
    <property type="entry name" value="FA_synthesis"/>
    <property type="match status" value="1"/>
</dbReference>